<dbReference type="EMBL" id="CAJNOK010082211">
    <property type="protein sequence ID" value="CAF1684459.1"/>
    <property type="molecule type" value="Genomic_DNA"/>
</dbReference>
<dbReference type="Gene3D" id="1.20.58.2240">
    <property type="match status" value="1"/>
</dbReference>
<dbReference type="InterPro" id="IPR043129">
    <property type="entry name" value="ATPase_NBD"/>
</dbReference>
<organism evidence="4 6">
    <name type="scientific">Didymodactylos carnosus</name>
    <dbReference type="NCBI Taxonomy" id="1234261"/>
    <lineage>
        <taxon>Eukaryota</taxon>
        <taxon>Metazoa</taxon>
        <taxon>Spiralia</taxon>
        <taxon>Gnathifera</taxon>
        <taxon>Rotifera</taxon>
        <taxon>Eurotatoria</taxon>
        <taxon>Bdelloidea</taxon>
        <taxon>Philodinida</taxon>
        <taxon>Philodinidae</taxon>
        <taxon>Didymodactylos</taxon>
    </lineage>
</organism>
<dbReference type="EMBL" id="CAJOBA010013637">
    <property type="protein sequence ID" value="CAF3880203.1"/>
    <property type="molecule type" value="Genomic_DNA"/>
</dbReference>
<sequence>VQGHIAYSELKALADQENKTPFDMLIIRLQELEKKHNTANISFLTANIHMTVDFHGNRAPVADPDLGAVISGIKLDNSLDNLALQYLAVIQAIAYDGKHIIEAMTKAGHRFKQVQICGG</sequence>
<evidence type="ECO:0000256" key="2">
    <source>
        <dbReference type="ARBA" id="ARBA00022777"/>
    </source>
</evidence>
<dbReference type="AlphaFoldDB" id="A0A8S2GC69"/>
<reference evidence="4" key="1">
    <citation type="submission" date="2021-02" db="EMBL/GenBank/DDBJ databases">
        <authorList>
            <person name="Nowell W R."/>
        </authorList>
    </citation>
    <scope>NUCLEOTIDE SEQUENCE</scope>
</reference>
<protein>
    <recommendedName>
        <fullName evidence="3">Carbohydrate kinase FGGY C-terminal domain-containing protein</fullName>
    </recommendedName>
</protein>
<dbReference type="PANTHER" id="PTHR43435:SF4">
    <property type="entry name" value="FGGY CARBOHYDRATE KINASE DOMAIN-CONTAINING PROTEIN"/>
    <property type="match status" value="1"/>
</dbReference>
<keyword evidence="2" id="KW-0418">Kinase</keyword>
<dbReference type="SUPFAM" id="SSF53067">
    <property type="entry name" value="Actin-like ATPase domain"/>
    <property type="match status" value="1"/>
</dbReference>
<evidence type="ECO:0000259" key="3">
    <source>
        <dbReference type="Pfam" id="PF02782"/>
    </source>
</evidence>
<feature type="domain" description="Carbohydrate kinase FGGY C-terminal" evidence="3">
    <location>
        <begin position="11"/>
        <end position="119"/>
    </location>
</feature>
<dbReference type="PANTHER" id="PTHR43435">
    <property type="entry name" value="RIBULOKINASE"/>
    <property type="match status" value="1"/>
</dbReference>
<dbReference type="GO" id="GO:0005737">
    <property type="term" value="C:cytoplasm"/>
    <property type="evidence" value="ECO:0007669"/>
    <property type="project" value="TreeGrafter"/>
</dbReference>
<dbReference type="GO" id="GO:0019321">
    <property type="term" value="P:pentose metabolic process"/>
    <property type="evidence" value="ECO:0007669"/>
    <property type="project" value="TreeGrafter"/>
</dbReference>
<accession>A0A8S2GC69</accession>
<proteinExistence type="predicted"/>
<comment type="caution">
    <text evidence="4">The sequence shown here is derived from an EMBL/GenBank/DDBJ whole genome shotgun (WGS) entry which is preliminary data.</text>
</comment>
<evidence type="ECO:0000313" key="6">
    <source>
        <dbReference type="Proteomes" id="UP000677228"/>
    </source>
</evidence>
<evidence type="ECO:0000313" key="5">
    <source>
        <dbReference type="EMBL" id="CAF3880203.1"/>
    </source>
</evidence>
<evidence type="ECO:0000256" key="1">
    <source>
        <dbReference type="ARBA" id="ARBA00022679"/>
    </source>
</evidence>
<dbReference type="GO" id="GO:0019150">
    <property type="term" value="F:D-ribulokinase activity"/>
    <property type="evidence" value="ECO:0007669"/>
    <property type="project" value="TreeGrafter"/>
</dbReference>
<dbReference type="Pfam" id="PF02782">
    <property type="entry name" value="FGGY_C"/>
    <property type="match status" value="1"/>
</dbReference>
<dbReference type="InterPro" id="IPR018485">
    <property type="entry name" value="FGGY_C"/>
</dbReference>
<name>A0A8S2GC69_9BILA</name>
<dbReference type="Proteomes" id="UP000682733">
    <property type="component" value="Unassembled WGS sequence"/>
</dbReference>
<dbReference type="Proteomes" id="UP000677228">
    <property type="component" value="Unassembled WGS sequence"/>
</dbReference>
<evidence type="ECO:0000313" key="4">
    <source>
        <dbReference type="EMBL" id="CAF1684459.1"/>
    </source>
</evidence>
<feature type="non-terminal residue" evidence="4">
    <location>
        <position position="119"/>
    </location>
</feature>
<feature type="non-terminal residue" evidence="4">
    <location>
        <position position="1"/>
    </location>
</feature>
<keyword evidence="1" id="KW-0808">Transferase</keyword>
<gene>
    <name evidence="4" type="ORF">OVA965_LOCUS46172</name>
    <name evidence="5" type="ORF">TMI583_LOCUS19977</name>
</gene>